<protein>
    <submittedName>
        <fullName evidence="1">Uncharacterized protein</fullName>
    </submittedName>
</protein>
<comment type="caution">
    <text evidence="1">The sequence shown here is derived from an EMBL/GenBank/DDBJ whole genome shotgun (WGS) entry which is preliminary data.</text>
</comment>
<name>A0A699WIJ9_TANCI</name>
<dbReference type="AlphaFoldDB" id="A0A699WIJ9"/>
<organism evidence="1">
    <name type="scientific">Tanacetum cinerariifolium</name>
    <name type="common">Dalmatian daisy</name>
    <name type="synonym">Chrysanthemum cinerariifolium</name>
    <dbReference type="NCBI Taxonomy" id="118510"/>
    <lineage>
        <taxon>Eukaryota</taxon>
        <taxon>Viridiplantae</taxon>
        <taxon>Streptophyta</taxon>
        <taxon>Embryophyta</taxon>
        <taxon>Tracheophyta</taxon>
        <taxon>Spermatophyta</taxon>
        <taxon>Magnoliopsida</taxon>
        <taxon>eudicotyledons</taxon>
        <taxon>Gunneridae</taxon>
        <taxon>Pentapetalae</taxon>
        <taxon>asterids</taxon>
        <taxon>campanulids</taxon>
        <taxon>Asterales</taxon>
        <taxon>Asteraceae</taxon>
        <taxon>Asteroideae</taxon>
        <taxon>Anthemideae</taxon>
        <taxon>Anthemidinae</taxon>
        <taxon>Tanacetum</taxon>
    </lineage>
</organism>
<dbReference type="EMBL" id="BKCJ011616205">
    <property type="protein sequence ID" value="GFD44204.1"/>
    <property type="molecule type" value="Genomic_DNA"/>
</dbReference>
<reference evidence="1" key="1">
    <citation type="journal article" date="2019" name="Sci. Rep.">
        <title>Draft genome of Tanacetum cinerariifolium, the natural source of mosquito coil.</title>
        <authorList>
            <person name="Yamashiro T."/>
            <person name="Shiraishi A."/>
            <person name="Satake H."/>
            <person name="Nakayama K."/>
        </authorList>
    </citation>
    <scope>NUCLEOTIDE SEQUENCE</scope>
</reference>
<accession>A0A699WIJ9</accession>
<proteinExistence type="predicted"/>
<gene>
    <name evidence="1" type="ORF">Tci_916173</name>
</gene>
<feature type="non-terminal residue" evidence="1">
    <location>
        <position position="1"/>
    </location>
</feature>
<evidence type="ECO:0000313" key="1">
    <source>
        <dbReference type="EMBL" id="GFD44204.1"/>
    </source>
</evidence>
<sequence length="59" mass="6512">EFHSPHADVASEYRRVCDMIHASALEFVLLESQISAILAAIEVEIEHSLDGLSQCTCLL</sequence>